<dbReference type="Proteomes" id="UP000193467">
    <property type="component" value="Unassembled WGS sequence"/>
</dbReference>
<comment type="subcellular location">
    <subcellularLocation>
        <location evidence="1">Membrane</location>
        <topology evidence="1">Multi-pass membrane protein</topology>
    </subcellularLocation>
</comment>
<feature type="transmembrane region" description="Helical" evidence="7">
    <location>
        <begin position="175"/>
        <end position="197"/>
    </location>
</feature>
<proteinExistence type="inferred from homology"/>
<feature type="domain" description="VTT" evidence="9">
    <location>
        <begin position="81"/>
        <end position="203"/>
    </location>
</feature>
<dbReference type="GO" id="GO:0000045">
    <property type="term" value="P:autophagosome assembly"/>
    <property type="evidence" value="ECO:0007669"/>
    <property type="project" value="TreeGrafter"/>
</dbReference>
<dbReference type="InParanoid" id="A0A1Y2FRL5"/>
<accession>A0A1Y2FRL5</accession>
<name>A0A1Y2FRL5_9BASI</name>
<evidence type="ECO:0000256" key="4">
    <source>
        <dbReference type="ARBA" id="ARBA00023136"/>
    </source>
</evidence>
<keyword evidence="4 7" id="KW-0472">Membrane</keyword>
<feature type="signal peptide" evidence="8">
    <location>
        <begin position="1"/>
        <end position="18"/>
    </location>
</feature>
<dbReference type="PANTHER" id="PTHR43220:SF18">
    <property type="entry name" value="TRANSMEMBRANE PROTEIN 41B"/>
    <property type="match status" value="1"/>
</dbReference>
<comment type="caution">
    <text evidence="10">The sequence shown here is derived from an EMBL/GenBank/DDBJ whole genome shotgun (WGS) entry which is preliminary data.</text>
</comment>
<evidence type="ECO:0000256" key="6">
    <source>
        <dbReference type="SAM" id="MobiDB-lite"/>
    </source>
</evidence>
<dbReference type="STRING" id="106004.A0A1Y2FRL5"/>
<dbReference type="InterPro" id="IPR032816">
    <property type="entry name" value="VTT_dom"/>
</dbReference>
<keyword evidence="11" id="KW-1185">Reference proteome</keyword>
<comment type="similarity">
    <text evidence="5">Belongs to the TMEM41 family.</text>
</comment>
<feature type="region of interest" description="Disordered" evidence="6">
    <location>
        <begin position="273"/>
        <end position="307"/>
    </location>
</feature>
<evidence type="ECO:0000313" key="11">
    <source>
        <dbReference type="Proteomes" id="UP000193467"/>
    </source>
</evidence>
<keyword evidence="2 7" id="KW-0812">Transmembrane</keyword>
<gene>
    <name evidence="10" type="ORF">BCR35DRAFT_264256</name>
</gene>
<evidence type="ECO:0000256" key="1">
    <source>
        <dbReference type="ARBA" id="ARBA00004141"/>
    </source>
</evidence>
<dbReference type="GO" id="GO:0005789">
    <property type="term" value="C:endoplasmic reticulum membrane"/>
    <property type="evidence" value="ECO:0007669"/>
    <property type="project" value="TreeGrafter"/>
</dbReference>
<dbReference type="AlphaFoldDB" id="A0A1Y2FRL5"/>
<feature type="transmembrane region" description="Helical" evidence="7">
    <location>
        <begin position="101"/>
        <end position="130"/>
    </location>
</feature>
<dbReference type="OrthoDB" id="3364966at2759"/>
<evidence type="ECO:0000256" key="5">
    <source>
        <dbReference type="ARBA" id="ARBA00025797"/>
    </source>
</evidence>
<feature type="transmembrane region" description="Helical" evidence="7">
    <location>
        <begin position="6"/>
        <end position="27"/>
    </location>
</feature>
<evidence type="ECO:0000313" key="10">
    <source>
        <dbReference type="EMBL" id="ORY86652.1"/>
    </source>
</evidence>
<reference evidence="10 11" key="1">
    <citation type="submission" date="2016-07" db="EMBL/GenBank/DDBJ databases">
        <title>Pervasive Adenine N6-methylation of Active Genes in Fungi.</title>
        <authorList>
            <consortium name="DOE Joint Genome Institute"/>
            <person name="Mondo S.J."/>
            <person name="Dannebaum R.O."/>
            <person name="Kuo R.C."/>
            <person name="Labutti K."/>
            <person name="Haridas S."/>
            <person name="Kuo A."/>
            <person name="Salamov A."/>
            <person name="Ahrendt S.R."/>
            <person name="Lipzen A."/>
            <person name="Sullivan W."/>
            <person name="Andreopoulos W.B."/>
            <person name="Clum A."/>
            <person name="Lindquist E."/>
            <person name="Daum C."/>
            <person name="Ramamoorthy G.K."/>
            <person name="Gryganskyi A."/>
            <person name="Culley D."/>
            <person name="Magnuson J.K."/>
            <person name="James T.Y."/>
            <person name="O'Malley M.A."/>
            <person name="Stajich J.E."/>
            <person name="Spatafora J.W."/>
            <person name="Visel A."/>
            <person name="Grigoriev I.V."/>
        </authorList>
    </citation>
    <scope>NUCLEOTIDE SEQUENCE [LARGE SCALE GENOMIC DNA]</scope>
    <source>
        <strain evidence="10 11">62-1032</strain>
    </source>
</reference>
<evidence type="ECO:0000256" key="8">
    <source>
        <dbReference type="SAM" id="SignalP"/>
    </source>
</evidence>
<dbReference type="InterPro" id="IPR045014">
    <property type="entry name" value="TM41A/B"/>
</dbReference>
<evidence type="ECO:0000256" key="2">
    <source>
        <dbReference type="ARBA" id="ARBA00022692"/>
    </source>
</evidence>
<dbReference type="Pfam" id="PF09335">
    <property type="entry name" value="VTT_dom"/>
    <property type="match status" value="1"/>
</dbReference>
<dbReference type="EMBL" id="MCGR01000014">
    <property type="protein sequence ID" value="ORY86652.1"/>
    <property type="molecule type" value="Genomic_DNA"/>
</dbReference>
<protein>
    <submittedName>
        <fullName evidence="10">Snare associated Golgi protein-domain-containing protein</fullName>
    </submittedName>
</protein>
<keyword evidence="3 7" id="KW-1133">Transmembrane helix</keyword>
<feature type="chain" id="PRO_5012485988" evidence="8">
    <location>
        <begin position="19"/>
        <end position="307"/>
    </location>
</feature>
<evidence type="ECO:0000256" key="3">
    <source>
        <dbReference type="ARBA" id="ARBA00022989"/>
    </source>
</evidence>
<keyword evidence="8" id="KW-0732">Signal</keyword>
<feature type="transmembrane region" description="Helical" evidence="7">
    <location>
        <begin position="151"/>
        <end position="169"/>
    </location>
</feature>
<evidence type="ECO:0000256" key="7">
    <source>
        <dbReference type="SAM" id="Phobius"/>
    </source>
</evidence>
<sequence>MLHAGLKAGALFLASLLALYILLKTLLPPIDDEHKDRVKLPKTFDELKGLNEVLQVYKSRHYYRVLGCYTTVYLFLQAFSIPGSMYLSILGGAMYGVVMALPLVCFCVATGALLCYAISSALGPAILLNSEKWQRRVDAWTKRIDGHKENLISYLIVLRIAPLPPHWVVNVVAPHLGISIWTFWISTFFGIAGVSYIHTTIGTTLDQMTSSNDFHLISWQNGVGLGGSEWFALSERRDLGAEEEADRFLLPLPLLHHILSSCHPFPLPTPIITSLSRPNSRRRRPSARPPPSSLVQRPRTSRRRRAR</sequence>
<feature type="transmembrane region" description="Helical" evidence="7">
    <location>
        <begin position="66"/>
        <end position="89"/>
    </location>
</feature>
<dbReference type="PANTHER" id="PTHR43220">
    <property type="match status" value="1"/>
</dbReference>
<evidence type="ECO:0000259" key="9">
    <source>
        <dbReference type="Pfam" id="PF09335"/>
    </source>
</evidence>
<organism evidence="10 11">
    <name type="scientific">Leucosporidium creatinivorum</name>
    <dbReference type="NCBI Taxonomy" id="106004"/>
    <lineage>
        <taxon>Eukaryota</taxon>
        <taxon>Fungi</taxon>
        <taxon>Dikarya</taxon>
        <taxon>Basidiomycota</taxon>
        <taxon>Pucciniomycotina</taxon>
        <taxon>Microbotryomycetes</taxon>
        <taxon>Leucosporidiales</taxon>
        <taxon>Leucosporidium</taxon>
    </lineage>
</organism>